<reference evidence="6" key="1">
    <citation type="journal article" date="2019" name="Int. J. Syst. Evol. Microbiol.">
        <title>The Global Catalogue of Microorganisms (GCM) 10K type strain sequencing project: providing services to taxonomists for standard genome sequencing and annotation.</title>
        <authorList>
            <consortium name="The Broad Institute Genomics Platform"/>
            <consortium name="The Broad Institute Genome Sequencing Center for Infectious Disease"/>
            <person name="Wu L."/>
            <person name="Ma J."/>
        </authorList>
    </citation>
    <scope>NUCLEOTIDE SEQUENCE [LARGE SCALE GENOMIC DNA]</scope>
    <source>
        <strain evidence="6">JCM 18127</strain>
    </source>
</reference>
<dbReference type="PIRSF" id="PIRSF019455">
    <property type="entry name" value="CopR_AtkY"/>
    <property type="match status" value="1"/>
</dbReference>
<keyword evidence="4" id="KW-0804">Transcription</keyword>
<name>A0ABP8X518_9ACTN</name>
<sequence length="124" mass="13734">MPSSRPVLGDLERAVMERLWTAGEASLTVREVHAGLAQEREIAYTTVMTVMDRLARKGLVLQEREGRAYGYRARGSRAEMTAELMRETLDDFADHDRGTALVAFVDAASPEDVAALRRALAELV</sequence>
<evidence type="ECO:0000256" key="4">
    <source>
        <dbReference type="ARBA" id="ARBA00023163"/>
    </source>
</evidence>
<evidence type="ECO:0000256" key="2">
    <source>
        <dbReference type="ARBA" id="ARBA00023015"/>
    </source>
</evidence>
<organism evidence="5 6">
    <name type="scientific">Nocardioides nanhaiensis</name>
    <dbReference type="NCBI Taxonomy" id="1476871"/>
    <lineage>
        <taxon>Bacteria</taxon>
        <taxon>Bacillati</taxon>
        <taxon>Actinomycetota</taxon>
        <taxon>Actinomycetes</taxon>
        <taxon>Propionibacteriales</taxon>
        <taxon>Nocardioidaceae</taxon>
        <taxon>Nocardioides</taxon>
    </lineage>
</organism>
<proteinExistence type="inferred from homology"/>
<evidence type="ECO:0000313" key="5">
    <source>
        <dbReference type="EMBL" id="GAA4698893.1"/>
    </source>
</evidence>
<dbReference type="InterPro" id="IPR036390">
    <property type="entry name" value="WH_DNA-bd_sf"/>
</dbReference>
<comment type="caution">
    <text evidence="5">The sequence shown here is derived from an EMBL/GenBank/DDBJ whole genome shotgun (WGS) entry which is preliminary data.</text>
</comment>
<keyword evidence="3" id="KW-0238">DNA-binding</keyword>
<dbReference type="SUPFAM" id="SSF46785">
    <property type="entry name" value="Winged helix' DNA-binding domain"/>
    <property type="match status" value="1"/>
</dbReference>
<gene>
    <name evidence="5" type="ORF">GCM10023226_41910</name>
</gene>
<keyword evidence="2" id="KW-0805">Transcription regulation</keyword>
<dbReference type="Gene3D" id="1.10.10.10">
    <property type="entry name" value="Winged helix-like DNA-binding domain superfamily/Winged helix DNA-binding domain"/>
    <property type="match status" value="1"/>
</dbReference>
<dbReference type="RefSeq" id="WP_345271981.1">
    <property type="nucleotide sequence ID" value="NZ_BAABIM010000005.1"/>
</dbReference>
<dbReference type="Pfam" id="PF03965">
    <property type="entry name" value="Penicillinase_R"/>
    <property type="match status" value="1"/>
</dbReference>
<dbReference type="Proteomes" id="UP001500621">
    <property type="component" value="Unassembled WGS sequence"/>
</dbReference>
<comment type="similarity">
    <text evidence="1">Belongs to the BlaI transcriptional regulatory family.</text>
</comment>
<dbReference type="Gene3D" id="6.10.140.850">
    <property type="match status" value="1"/>
</dbReference>
<evidence type="ECO:0000256" key="1">
    <source>
        <dbReference type="ARBA" id="ARBA00011046"/>
    </source>
</evidence>
<keyword evidence="6" id="KW-1185">Reference proteome</keyword>
<dbReference type="EMBL" id="BAABIM010000005">
    <property type="protein sequence ID" value="GAA4698893.1"/>
    <property type="molecule type" value="Genomic_DNA"/>
</dbReference>
<evidence type="ECO:0000313" key="6">
    <source>
        <dbReference type="Proteomes" id="UP001500621"/>
    </source>
</evidence>
<accession>A0ABP8X518</accession>
<evidence type="ECO:0000256" key="3">
    <source>
        <dbReference type="ARBA" id="ARBA00023125"/>
    </source>
</evidence>
<dbReference type="InterPro" id="IPR005650">
    <property type="entry name" value="BlaI_family"/>
</dbReference>
<protein>
    <submittedName>
        <fullName evidence="5">BlaI/MecI/CopY family transcriptional regulator</fullName>
    </submittedName>
</protein>
<dbReference type="InterPro" id="IPR036388">
    <property type="entry name" value="WH-like_DNA-bd_sf"/>
</dbReference>